<feature type="domain" description="4Fe-4S ferredoxin-type" evidence="3">
    <location>
        <begin position="50"/>
        <end position="79"/>
    </location>
</feature>
<dbReference type="PROSITE" id="PS51318">
    <property type="entry name" value="TAT"/>
    <property type="match status" value="1"/>
</dbReference>
<dbReference type="Gene3D" id="3.30.70.20">
    <property type="match status" value="1"/>
</dbReference>
<dbReference type="SUPFAM" id="SSF54862">
    <property type="entry name" value="4Fe-4S ferredoxins"/>
    <property type="match status" value="1"/>
</dbReference>
<dbReference type="GO" id="GO:0051536">
    <property type="term" value="F:iron-sulfur cluster binding"/>
    <property type="evidence" value="ECO:0007669"/>
    <property type="project" value="UniProtKB-KW"/>
</dbReference>
<evidence type="ECO:0000259" key="3">
    <source>
        <dbReference type="PROSITE" id="PS51379"/>
    </source>
</evidence>
<dbReference type="PROSITE" id="PS51379">
    <property type="entry name" value="4FE4S_FER_2"/>
    <property type="match status" value="1"/>
</dbReference>
<organism evidence="4 5">
    <name type="scientific">Desulfacinum infernum DSM 9756</name>
    <dbReference type="NCBI Taxonomy" id="1121391"/>
    <lineage>
        <taxon>Bacteria</taxon>
        <taxon>Pseudomonadati</taxon>
        <taxon>Thermodesulfobacteriota</taxon>
        <taxon>Syntrophobacteria</taxon>
        <taxon>Syntrophobacterales</taxon>
        <taxon>Syntrophobacteraceae</taxon>
        <taxon>Desulfacinum</taxon>
    </lineage>
</organism>
<gene>
    <name evidence="4" type="ORF">SAMN02745206_00418</name>
</gene>
<accession>A0A1M4TYZ1</accession>
<name>A0A1M4TYZ1_9BACT</name>
<dbReference type="InterPro" id="IPR006311">
    <property type="entry name" value="TAT_signal"/>
</dbReference>
<keyword evidence="1" id="KW-0479">Metal-binding</keyword>
<evidence type="ECO:0000256" key="1">
    <source>
        <dbReference type="ARBA" id="ARBA00023014"/>
    </source>
</evidence>
<keyword evidence="1" id="KW-0411">Iron-sulfur</keyword>
<evidence type="ECO:0000313" key="5">
    <source>
        <dbReference type="Proteomes" id="UP000184076"/>
    </source>
</evidence>
<keyword evidence="1" id="KW-0408">Iron</keyword>
<dbReference type="STRING" id="1121391.SAMN02745206_00418"/>
<keyword evidence="5" id="KW-1185">Reference proteome</keyword>
<keyword evidence="2" id="KW-0472">Membrane</keyword>
<proteinExistence type="predicted"/>
<dbReference type="OrthoDB" id="9789030at2"/>
<dbReference type="AlphaFoldDB" id="A0A1M4TYZ1"/>
<keyword evidence="2" id="KW-1133">Transmembrane helix</keyword>
<dbReference type="InterPro" id="IPR017896">
    <property type="entry name" value="4Fe4S_Fe-S-bd"/>
</dbReference>
<evidence type="ECO:0000256" key="2">
    <source>
        <dbReference type="SAM" id="Phobius"/>
    </source>
</evidence>
<evidence type="ECO:0000313" key="4">
    <source>
        <dbReference type="EMBL" id="SHE49741.1"/>
    </source>
</evidence>
<dbReference type="Proteomes" id="UP000184076">
    <property type="component" value="Unassembled WGS sequence"/>
</dbReference>
<reference evidence="5" key="1">
    <citation type="submission" date="2016-11" db="EMBL/GenBank/DDBJ databases">
        <authorList>
            <person name="Varghese N."/>
            <person name="Submissions S."/>
        </authorList>
    </citation>
    <scope>NUCLEOTIDE SEQUENCE [LARGE SCALE GENOMIC DNA]</scope>
    <source>
        <strain evidence="5">DSM 9756</strain>
    </source>
</reference>
<dbReference type="EMBL" id="FQVB01000004">
    <property type="protein sequence ID" value="SHE49741.1"/>
    <property type="molecule type" value="Genomic_DNA"/>
</dbReference>
<protein>
    <recommendedName>
        <fullName evidence="3">4Fe-4S ferredoxin-type domain-containing protein</fullName>
    </recommendedName>
</protein>
<feature type="transmembrane region" description="Helical" evidence="2">
    <location>
        <begin position="21"/>
        <end position="39"/>
    </location>
</feature>
<keyword evidence="2" id="KW-0812">Transmembrane</keyword>
<sequence length="107" mass="11891">MKEEKKERGGCNRRQFLRGMGVRLVSVGVGAAVTAGIPVRTRAQETTVRYGMVIDVNRCTGCHGCTIACLSENNVPDGYYRSWVKVVMKGRYPNVSTHFLPRLLMAN</sequence>
<dbReference type="RefSeq" id="WP_073036479.1">
    <property type="nucleotide sequence ID" value="NZ_FQVB01000004.1"/>
</dbReference>